<evidence type="ECO:0000313" key="2">
    <source>
        <dbReference type="Proteomes" id="UP001222027"/>
    </source>
</evidence>
<dbReference type="AlphaFoldDB" id="A0AAV8QKB2"/>
<protein>
    <submittedName>
        <fullName evidence="1">Uncharacterized protein</fullName>
    </submittedName>
</protein>
<comment type="caution">
    <text evidence="1">The sequence shown here is derived from an EMBL/GenBank/DDBJ whole genome shotgun (WGS) entry which is preliminary data.</text>
</comment>
<name>A0AAV8QKB2_ENSVE</name>
<dbReference type="Proteomes" id="UP001222027">
    <property type="component" value="Unassembled WGS sequence"/>
</dbReference>
<organism evidence="1 2">
    <name type="scientific">Ensete ventricosum</name>
    <name type="common">Abyssinian banana</name>
    <name type="synonym">Musa ensete</name>
    <dbReference type="NCBI Taxonomy" id="4639"/>
    <lineage>
        <taxon>Eukaryota</taxon>
        <taxon>Viridiplantae</taxon>
        <taxon>Streptophyta</taxon>
        <taxon>Embryophyta</taxon>
        <taxon>Tracheophyta</taxon>
        <taxon>Spermatophyta</taxon>
        <taxon>Magnoliopsida</taxon>
        <taxon>Liliopsida</taxon>
        <taxon>Zingiberales</taxon>
        <taxon>Musaceae</taxon>
        <taxon>Ensete</taxon>
    </lineage>
</organism>
<gene>
    <name evidence="1" type="ORF">OPV22_021045</name>
</gene>
<reference evidence="1 2" key="1">
    <citation type="submission" date="2022-12" db="EMBL/GenBank/DDBJ databases">
        <title>Chromosome-scale assembly of the Ensete ventricosum genome.</title>
        <authorList>
            <person name="Dussert Y."/>
            <person name="Stocks J."/>
            <person name="Wendawek A."/>
            <person name="Woldeyes F."/>
            <person name="Nichols R.A."/>
            <person name="Borrell J.S."/>
        </authorList>
    </citation>
    <scope>NUCLEOTIDE SEQUENCE [LARGE SCALE GENOMIC DNA]</scope>
    <source>
        <strain evidence="2">cv. Maze</strain>
        <tissue evidence="1">Seeds</tissue>
    </source>
</reference>
<sequence>MEGKAYETSEITYIFRSIVLRGRYFLKVLVGTCNCKISILSRTIVVLYSTCPLLEEAWGCCTMSRYLLFPIPKKTDSPIPYLDFEQTEYFVCFVISSKKQKQRFLHAFYDCGF</sequence>
<keyword evidence="2" id="KW-1185">Reference proteome</keyword>
<evidence type="ECO:0000313" key="1">
    <source>
        <dbReference type="EMBL" id="KAJ8477318.1"/>
    </source>
</evidence>
<accession>A0AAV8QKB2</accession>
<proteinExistence type="predicted"/>
<dbReference type="EMBL" id="JAQQAF010000006">
    <property type="protein sequence ID" value="KAJ8477318.1"/>
    <property type="molecule type" value="Genomic_DNA"/>
</dbReference>